<proteinExistence type="predicted"/>
<dbReference type="AlphaFoldDB" id="I4CE31"/>
<keyword evidence="2" id="KW-1185">Reference proteome</keyword>
<protein>
    <submittedName>
        <fullName evidence="1">Uncharacterized protein</fullName>
    </submittedName>
</protein>
<dbReference type="RefSeq" id="WP_014812922.1">
    <property type="nucleotide sequence ID" value="NC_018025.1"/>
</dbReference>
<gene>
    <name evidence="1" type="ordered locus">Desti_5225</name>
</gene>
<accession>I4CE31</accession>
<dbReference type="KEGG" id="dti:Desti_5225"/>
<dbReference type="EMBL" id="CP003360">
    <property type="protein sequence ID" value="AFM27822.1"/>
    <property type="molecule type" value="Genomic_DNA"/>
</dbReference>
<evidence type="ECO:0000313" key="2">
    <source>
        <dbReference type="Proteomes" id="UP000006055"/>
    </source>
</evidence>
<name>I4CE31_DESTA</name>
<dbReference type="HOGENOM" id="CLU_1560493_0_0_7"/>
<organism evidence="1 2">
    <name type="scientific">Desulfomonile tiedjei (strain ATCC 49306 / DSM 6799 / DCB-1)</name>
    <dbReference type="NCBI Taxonomy" id="706587"/>
    <lineage>
        <taxon>Bacteria</taxon>
        <taxon>Pseudomonadati</taxon>
        <taxon>Thermodesulfobacteriota</taxon>
        <taxon>Desulfomonilia</taxon>
        <taxon>Desulfomonilales</taxon>
        <taxon>Desulfomonilaceae</taxon>
        <taxon>Desulfomonile</taxon>
    </lineage>
</organism>
<reference evidence="2" key="1">
    <citation type="submission" date="2012-06" db="EMBL/GenBank/DDBJ databases">
        <title>Complete sequence of chromosome of Desulfomonile tiedjei DSM 6799.</title>
        <authorList>
            <person name="Lucas S."/>
            <person name="Copeland A."/>
            <person name="Lapidus A."/>
            <person name="Glavina del Rio T."/>
            <person name="Dalin E."/>
            <person name="Tice H."/>
            <person name="Bruce D."/>
            <person name="Goodwin L."/>
            <person name="Pitluck S."/>
            <person name="Peters L."/>
            <person name="Ovchinnikova G."/>
            <person name="Zeytun A."/>
            <person name="Lu M."/>
            <person name="Kyrpides N."/>
            <person name="Mavromatis K."/>
            <person name="Ivanova N."/>
            <person name="Brettin T."/>
            <person name="Detter J.C."/>
            <person name="Han C."/>
            <person name="Larimer F."/>
            <person name="Land M."/>
            <person name="Hauser L."/>
            <person name="Markowitz V."/>
            <person name="Cheng J.-F."/>
            <person name="Hugenholtz P."/>
            <person name="Woyke T."/>
            <person name="Wu D."/>
            <person name="Spring S."/>
            <person name="Schroeder M."/>
            <person name="Brambilla E."/>
            <person name="Klenk H.-P."/>
            <person name="Eisen J.A."/>
        </authorList>
    </citation>
    <scope>NUCLEOTIDE SEQUENCE [LARGE SCALE GENOMIC DNA]</scope>
    <source>
        <strain evidence="2">ATCC 49306 / DSM 6799 / DCB-1</strain>
    </source>
</reference>
<dbReference type="Proteomes" id="UP000006055">
    <property type="component" value="Chromosome"/>
</dbReference>
<evidence type="ECO:0000313" key="1">
    <source>
        <dbReference type="EMBL" id="AFM27822.1"/>
    </source>
</evidence>
<sequence length="171" mass="19647">MNRLIAGDEQTTYGPYRLTRETVDRWPLLVNCYSEKMRDAMLRASIMGYFVNPFPKVKSPYYRWCSNVLIPFIGFTPRRTRASILVDLLPMCAEFPENALDELAEILRPHAGRNSFAVGIASYVDHVRVRDIDALGKRLVEFVQANATYREPERSEFEQRLGVVRPAALTC</sequence>